<dbReference type="Proteomes" id="UP000749311">
    <property type="component" value="Unassembled WGS sequence"/>
</dbReference>
<evidence type="ECO:0000313" key="1">
    <source>
        <dbReference type="EMBL" id="NIH58858.1"/>
    </source>
</evidence>
<dbReference type="RefSeq" id="WP_167172154.1">
    <property type="nucleotide sequence ID" value="NZ_BAAAOO010000006.1"/>
</dbReference>
<name>A0ABX0SKG1_9ACTN</name>
<dbReference type="EMBL" id="JAAMOZ010000006">
    <property type="protein sequence ID" value="NIH58858.1"/>
    <property type="molecule type" value="Genomic_DNA"/>
</dbReference>
<comment type="caution">
    <text evidence="1">The sequence shown here is derived from an EMBL/GenBank/DDBJ whole genome shotgun (WGS) entry which is preliminary data.</text>
</comment>
<gene>
    <name evidence="1" type="ORF">FB473_003560</name>
</gene>
<evidence type="ECO:0000313" key="2">
    <source>
        <dbReference type="Proteomes" id="UP000749311"/>
    </source>
</evidence>
<protein>
    <submittedName>
        <fullName evidence="1">Uncharacterized protein</fullName>
    </submittedName>
</protein>
<organism evidence="1 2">
    <name type="scientific">Brooklawnia cerclae</name>
    <dbReference type="NCBI Taxonomy" id="349934"/>
    <lineage>
        <taxon>Bacteria</taxon>
        <taxon>Bacillati</taxon>
        <taxon>Actinomycetota</taxon>
        <taxon>Actinomycetes</taxon>
        <taxon>Propionibacteriales</taxon>
        <taxon>Propionibacteriaceae</taxon>
        <taxon>Brooklawnia</taxon>
    </lineage>
</organism>
<keyword evidence="2" id="KW-1185">Reference proteome</keyword>
<accession>A0ABX0SKG1</accession>
<proteinExistence type="predicted"/>
<reference evidence="1 2" key="1">
    <citation type="submission" date="2020-02" db="EMBL/GenBank/DDBJ databases">
        <title>Sequencing the genomes of 1000 actinobacteria strains.</title>
        <authorList>
            <person name="Klenk H.-P."/>
        </authorList>
    </citation>
    <scope>NUCLEOTIDE SEQUENCE [LARGE SCALE GENOMIC DNA]</scope>
    <source>
        <strain evidence="1 2">DSM 19609</strain>
    </source>
</reference>
<sequence length="161" mass="18354">MNRGTLSCAEHVERASQHQQVGEALRTAANNEWAGVCYFYSAYHLVVGSIYSDPIFGDLKTLKAIHHNLTPEDRYTTQHQARRGSEKPFGVNELVGLLYRPIREPYLELHGQSIDVRYYRSSTIDLTELLEDLANIDQYFRSGQCGRPTTMREQLLAHPTA</sequence>